<evidence type="ECO:0000256" key="10">
    <source>
        <dbReference type="ARBA" id="ARBA00023146"/>
    </source>
</evidence>
<dbReference type="Pfam" id="PF23493">
    <property type="entry name" value="CysS_C"/>
    <property type="match status" value="1"/>
</dbReference>
<dbReference type="Pfam" id="PF01406">
    <property type="entry name" value="tRNA-synt_1e"/>
    <property type="match status" value="1"/>
</dbReference>
<evidence type="ECO:0000256" key="5">
    <source>
        <dbReference type="ARBA" id="ARBA00022723"/>
    </source>
</evidence>
<dbReference type="InterPro" id="IPR014729">
    <property type="entry name" value="Rossmann-like_a/b/a_fold"/>
</dbReference>
<dbReference type="SUPFAM" id="SSF47323">
    <property type="entry name" value="Anticodon-binding domain of a subclass of class I aminoacyl-tRNA synthetases"/>
    <property type="match status" value="1"/>
</dbReference>
<keyword evidence="4" id="KW-0436">Ligase</keyword>
<dbReference type="EMBL" id="CAEZZG010000004">
    <property type="protein sequence ID" value="CAB4751290.1"/>
    <property type="molecule type" value="Genomic_DNA"/>
</dbReference>
<evidence type="ECO:0000256" key="11">
    <source>
        <dbReference type="ARBA" id="ARBA00031499"/>
    </source>
</evidence>
<dbReference type="GO" id="GO:0005737">
    <property type="term" value="C:cytoplasm"/>
    <property type="evidence" value="ECO:0007669"/>
    <property type="project" value="TreeGrafter"/>
</dbReference>
<dbReference type="GO" id="GO:0006423">
    <property type="term" value="P:cysteinyl-tRNA aminoacylation"/>
    <property type="evidence" value="ECO:0007669"/>
    <property type="project" value="InterPro"/>
</dbReference>
<keyword evidence="9" id="KW-0648">Protein biosynthesis</keyword>
<evidence type="ECO:0000259" key="13">
    <source>
        <dbReference type="Pfam" id="PF23493"/>
    </source>
</evidence>
<accession>A0A6J6TUK5</accession>
<sequence>MNTGLFIFDTKARELKEVSARNGFEVQIYCCGPTVYRDAHVGNLRTFLLGDLIKRTLDFSGIASNLIQNITDVGHMAEDLAGNEIGEDKMLAQSKSEATDPFDIARKYEANFHADLAQLSVIPAAAYPKASETIDLMLDLISKLIATNHAYVGSDGCVYFSAESFPTYGEISGNRLDSLKPGHRYEYVEDGAKKFHADWALWKAANNRTEMIWDSPWGAGFPGWHIECSAMSLHFLEGNVDLHLGGIDLRFPHHENERAQSNSAAGYEVVENWVHGEHLLFEGRKMSKSAGNVVLLGDVIAKGLDPLALRLCFLENRYRSQMDLTWDSLKAADSAIERWRVKYAQWKSDGEIDKQFVAEFSKGSLADIQRDLDTPRAIQQLRKLEKDEFLSGATKAECFQIMDSIFALDIARAPKAKAEPSQEVLDLLEQRSGARAAKDFALSDQLRDQLSKLGVGVKDSPAGQDWDWL</sequence>
<dbReference type="Gene3D" id="3.40.50.620">
    <property type="entry name" value="HUPs"/>
    <property type="match status" value="1"/>
</dbReference>
<evidence type="ECO:0000259" key="12">
    <source>
        <dbReference type="Pfam" id="PF01406"/>
    </source>
</evidence>
<dbReference type="InterPro" id="IPR009080">
    <property type="entry name" value="tRNAsynth_Ia_anticodon-bd"/>
</dbReference>
<comment type="cofactor">
    <cofactor evidence="1">
        <name>Zn(2+)</name>
        <dbReference type="ChEBI" id="CHEBI:29105"/>
    </cofactor>
</comment>
<gene>
    <name evidence="14" type="ORF">UFOPK2844_00442</name>
</gene>
<organism evidence="14">
    <name type="scientific">freshwater metagenome</name>
    <dbReference type="NCBI Taxonomy" id="449393"/>
    <lineage>
        <taxon>unclassified sequences</taxon>
        <taxon>metagenomes</taxon>
        <taxon>ecological metagenomes</taxon>
    </lineage>
</organism>
<keyword evidence="10" id="KW-0030">Aminoacyl-tRNA synthetase</keyword>
<dbReference type="PRINTS" id="PR00983">
    <property type="entry name" value="TRNASYNTHCYS"/>
</dbReference>
<evidence type="ECO:0000313" key="14">
    <source>
        <dbReference type="EMBL" id="CAB4751290.1"/>
    </source>
</evidence>
<dbReference type="PANTHER" id="PTHR10890:SF3">
    <property type="entry name" value="CYSTEINE--TRNA LIGASE, CYTOPLASMIC"/>
    <property type="match status" value="1"/>
</dbReference>
<evidence type="ECO:0000256" key="8">
    <source>
        <dbReference type="ARBA" id="ARBA00022840"/>
    </source>
</evidence>
<reference evidence="14" key="1">
    <citation type="submission" date="2020-05" db="EMBL/GenBank/DDBJ databases">
        <authorList>
            <person name="Chiriac C."/>
            <person name="Salcher M."/>
            <person name="Ghai R."/>
            <person name="Kavagutti S V."/>
        </authorList>
    </citation>
    <scope>NUCLEOTIDE SEQUENCE</scope>
</reference>
<dbReference type="GO" id="GO:0004817">
    <property type="term" value="F:cysteine-tRNA ligase activity"/>
    <property type="evidence" value="ECO:0007669"/>
    <property type="project" value="UniProtKB-EC"/>
</dbReference>
<evidence type="ECO:0000256" key="4">
    <source>
        <dbReference type="ARBA" id="ARBA00022598"/>
    </source>
</evidence>
<dbReference type="NCBIfam" id="TIGR00435">
    <property type="entry name" value="cysS"/>
    <property type="match status" value="1"/>
</dbReference>
<proteinExistence type="inferred from homology"/>
<dbReference type="InterPro" id="IPR024909">
    <property type="entry name" value="Cys-tRNA/MSH_ligase"/>
</dbReference>
<dbReference type="AlphaFoldDB" id="A0A6J6TUK5"/>
<evidence type="ECO:0000256" key="7">
    <source>
        <dbReference type="ARBA" id="ARBA00022833"/>
    </source>
</evidence>
<evidence type="ECO:0000256" key="2">
    <source>
        <dbReference type="ARBA" id="ARBA00012832"/>
    </source>
</evidence>
<dbReference type="GO" id="GO:0005524">
    <property type="term" value="F:ATP binding"/>
    <property type="evidence" value="ECO:0007669"/>
    <property type="project" value="UniProtKB-KW"/>
</dbReference>
<dbReference type="InterPro" id="IPR056411">
    <property type="entry name" value="CysS_C"/>
</dbReference>
<evidence type="ECO:0000256" key="6">
    <source>
        <dbReference type="ARBA" id="ARBA00022741"/>
    </source>
</evidence>
<evidence type="ECO:0000256" key="9">
    <source>
        <dbReference type="ARBA" id="ARBA00022917"/>
    </source>
</evidence>
<dbReference type="EC" id="6.1.1.16" evidence="2"/>
<evidence type="ECO:0000256" key="3">
    <source>
        <dbReference type="ARBA" id="ARBA00014738"/>
    </source>
</evidence>
<evidence type="ECO:0000256" key="1">
    <source>
        <dbReference type="ARBA" id="ARBA00001947"/>
    </source>
</evidence>
<keyword evidence="6" id="KW-0547">Nucleotide-binding</keyword>
<protein>
    <recommendedName>
        <fullName evidence="3">Cysteine--tRNA ligase</fullName>
        <ecNumber evidence="2">6.1.1.16</ecNumber>
    </recommendedName>
    <alternativeName>
        <fullName evidence="11">Cysteinyl-tRNA synthetase</fullName>
    </alternativeName>
</protein>
<dbReference type="SUPFAM" id="SSF52374">
    <property type="entry name" value="Nucleotidylyl transferase"/>
    <property type="match status" value="1"/>
</dbReference>
<name>A0A6J6TUK5_9ZZZZ</name>
<keyword evidence="8" id="KW-0067">ATP-binding</keyword>
<feature type="domain" description="tRNA synthetases class I catalytic" evidence="12">
    <location>
        <begin position="24"/>
        <end position="332"/>
    </location>
</feature>
<dbReference type="InterPro" id="IPR015803">
    <property type="entry name" value="Cys-tRNA-ligase"/>
</dbReference>
<dbReference type="InterPro" id="IPR032678">
    <property type="entry name" value="tRNA-synt_1_cat_dom"/>
</dbReference>
<keyword evidence="7" id="KW-0862">Zinc</keyword>
<keyword evidence="5" id="KW-0479">Metal-binding</keyword>
<dbReference type="PANTHER" id="PTHR10890">
    <property type="entry name" value="CYSTEINYL-TRNA SYNTHETASE"/>
    <property type="match status" value="1"/>
</dbReference>
<feature type="domain" description="Cysteinyl-tRNA ligase anticodon binding" evidence="13">
    <location>
        <begin position="421"/>
        <end position="466"/>
    </location>
</feature>
<dbReference type="HAMAP" id="MF_00041">
    <property type="entry name" value="Cys_tRNA_synth"/>
    <property type="match status" value="1"/>
</dbReference>
<dbReference type="Gene3D" id="1.20.120.1910">
    <property type="entry name" value="Cysteine-tRNA ligase, C-terminal anti-codon recognition domain"/>
    <property type="match status" value="1"/>
</dbReference>
<dbReference type="GO" id="GO:0046872">
    <property type="term" value="F:metal ion binding"/>
    <property type="evidence" value="ECO:0007669"/>
    <property type="project" value="UniProtKB-KW"/>
</dbReference>